<dbReference type="AlphaFoldDB" id="A0A6M4H223"/>
<gene>
    <name evidence="5" type="ORF">DSM104443_02970</name>
</gene>
<dbReference type="GO" id="GO:0003677">
    <property type="term" value="F:DNA binding"/>
    <property type="evidence" value="ECO:0007669"/>
    <property type="project" value="UniProtKB-KW"/>
</dbReference>
<evidence type="ECO:0000313" key="6">
    <source>
        <dbReference type="Proteomes" id="UP000501534"/>
    </source>
</evidence>
<dbReference type="SUPFAM" id="SSF46785">
    <property type="entry name" value="Winged helix' DNA-binding domain"/>
    <property type="match status" value="1"/>
</dbReference>
<accession>A0A6M4H223</accession>
<dbReference type="Gene3D" id="1.10.10.10">
    <property type="entry name" value="Winged helix-like DNA-binding domain superfamily/Winged helix DNA-binding domain"/>
    <property type="match status" value="1"/>
</dbReference>
<dbReference type="Proteomes" id="UP000501534">
    <property type="component" value="Chromosome"/>
</dbReference>
<evidence type="ECO:0000259" key="4">
    <source>
        <dbReference type="PROSITE" id="PS51118"/>
    </source>
</evidence>
<dbReference type="InterPro" id="IPR036388">
    <property type="entry name" value="WH-like_DNA-bd_sf"/>
</dbReference>
<organism evidence="5 6">
    <name type="scientific">Usitatibacter rugosus</name>
    <dbReference type="NCBI Taxonomy" id="2732067"/>
    <lineage>
        <taxon>Bacteria</taxon>
        <taxon>Pseudomonadati</taxon>
        <taxon>Pseudomonadota</taxon>
        <taxon>Betaproteobacteria</taxon>
        <taxon>Nitrosomonadales</taxon>
        <taxon>Usitatibacteraceae</taxon>
        <taxon>Usitatibacter</taxon>
    </lineage>
</organism>
<feature type="domain" description="HTH hxlR-type" evidence="4">
    <location>
        <begin position="15"/>
        <end position="113"/>
    </location>
</feature>
<name>A0A6M4H223_9PROT</name>
<keyword evidence="3" id="KW-0804">Transcription</keyword>
<evidence type="ECO:0000313" key="5">
    <source>
        <dbReference type="EMBL" id="QJR11887.1"/>
    </source>
</evidence>
<proteinExistence type="predicted"/>
<dbReference type="InterPro" id="IPR036390">
    <property type="entry name" value="WH_DNA-bd_sf"/>
</dbReference>
<protein>
    <recommendedName>
        <fullName evidence="4">HTH hxlR-type domain-containing protein</fullName>
    </recommendedName>
</protein>
<keyword evidence="2" id="KW-0238">DNA-binding</keyword>
<dbReference type="InterPro" id="IPR002577">
    <property type="entry name" value="HTH_HxlR"/>
</dbReference>
<dbReference type="RefSeq" id="WP_246232290.1">
    <property type="nucleotide sequence ID" value="NZ_CP053069.1"/>
</dbReference>
<dbReference type="PROSITE" id="PS51118">
    <property type="entry name" value="HTH_HXLR"/>
    <property type="match status" value="1"/>
</dbReference>
<reference evidence="5 6" key="1">
    <citation type="submission" date="2020-04" db="EMBL/GenBank/DDBJ databases">
        <title>Usitatibacter rugosus gen. nov., sp. nov. and Usitatibacter palustris sp. nov., novel members of Usitatibacteraceae fam. nov. within the order Nitrosomonadales isolated from soil.</title>
        <authorList>
            <person name="Huber K.J."/>
            <person name="Neumann-Schaal M."/>
            <person name="Geppert A."/>
            <person name="Luckner M."/>
            <person name="Wanner G."/>
            <person name="Overmann J."/>
        </authorList>
    </citation>
    <scope>NUCLEOTIDE SEQUENCE [LARGE SCALE GENOMIC DNA]</scope>
    <source>
        <strain evidence="5 6">0125_3</strain>
    </source>
</reference>
<dbReference type="Pfam" id="PF01638">
    <property type="entry name" value="HxlR"/>
    <property type="match status" value="1"/>
</dbReference>
<sequence length="131" mass="14891">MATTARRFNAMTATCPSRAVLAHVADKWTVLILGVLTEDTTRFNELRRRVQGITQKVLTQTLRDLERLGFVSRKIYAEVPPRVEYSLTPLGRSLVRVLDNVREWADTHTGEVLAAQQRFERQAAAKAQIRT</sequence>
<dbReference type="EMBL" id="CP053069">
    <property type="protein sequence ID" value="QJR11887.1"/>
    <property type="molecule type" value="Genomic_DNA"/>
</dbReference>
<keyword evidence="6" id="KW-1185">Reference proteome</keyword>
<evidence type="ECO:0000256" key="3">
    <source>
        <dbReference type="ARBA" id="ARBA00023163"/>
    </source>
</evidence>
<evidence type="ECO:0000256" key="2">
    <source>
        <dbReference type="ARBA" id="ARBA00023125"/>
    </source>
</evidence>
<dbReference type="PANTHER" id="PTHR33204">
    <property type="entry name" value="TRANSCRIPTIONAL REGULATOR, MARR FAMILY"/>
    <property type="match status" value="1"/>
</dbReference>
<dbReference type="PANTHER" id="PTHR33204:SF37">
    <property type="entry name" value="HTH-TYPE TRANSCRIPTIONAL REGULATOR YODB"/>
    <property type="match status" value="1"/>
</dbReference>
<dbReference type="KEGG" id="uru:DSM104443_02970"/>
<keyword evidence="1" id="KW-0805">Transcription regulation</keyword>
<evidence type="ECO:0000256" key="1">
    <source>
        <dbReference type="ARBA" id="ARBA00023015"/>
    </source>
</evidence>